<keyword evidence="2" id="KW-1185">Reference proteome</keyword>
<name>A0ACA9JXT6_9GLOM</name>
<gene>
    <name evidence="1" type="ORF">ACOLOM_LOCUS139</name>
</gene>
<dbReference type="EMBL" id="CAJVPT010000149">
    <property type="protein sequence ID" value="CAG8439568.1"/>
    <property type="molecule type" value="Genomic_DNA"/>
</dbReference>
<dbReference type="Proteomes" id="UP000789525">
    <property type="component" value="Unassembled WGS sequence"/>
</dbReference>
<sequence length="198" mass="22359">MSYSQETAQGSQASEHLAFLEHVSQQVERLEESQLDEKVATSQIDPSTYPPEIQHIRSNLIEASSQLLYVSEGEEPYEFIFIPNEEINSLPDTGSEFASLIQQDNFNIMTEDEKITEHENRVLTFQEFFEPLTGTNIEDPYGQRDGYKELQKIAEAVFRGKENVKIYKIGGHRRVGVYIVGLVKGVGIAGLKTLSIES</sequence>
<reference evidence="1" key="1">
    <citation type="submission" date="2021-06" db="EMBL/GenBank/DDBJ databases">
        <authorList>
            <person name="Kallberg Y."/>
            <person name="Tangrot J."/>
            <person name="Rosling A."/>
        </authorList>
    </citation>
    <scope>NUCLEOTIDE SEQUENCE</scope>
    <source>
        <strain evidence="1">CL356</strain>
    </source>
</reference>
<evidence type="ECO:0000313" key="2">
    <source>
        <dbReference type="Proteomes" id="UP000789525"/>
    </source>
</evidence>
<evidence type="ECO:0000313" key="1">
    <source>
        <dbReference type="EMBL" id="CAG8439568.1"/>
    </source>
</evidence>
<protein>
    <submittedName>
        <fullName evidence="1">7898_t:CDS:1</fullName>
    </submittedName>
</protein>
<comment type="caution">
    <text evidence="1">The sequence shown here is derived from an EMBL/GenBank/DDBJ whole genome shotgun (WGS) entry which is preliminary data.</text>
</comment>
<organism evidence="1 2">
    <name type="scientific">Acaulospora colombiana</name>
    <dbReference type="NCBI Taxonomy" id="27376"/>
    <lineage>
        <taxon>Eukaryota</taxon>
        <taxon>Fungi</taxon>
        <taxon>Fungi incertae sedis</taxon>
        <taxon>Mucoromycota</taxon>
        <taxon>Glomeromycotina</taxon>
        <taxon>Glomeromycetes</taxon>
        <taxon>Diversisporales</taxon>
        <taxon>Acaulosporaceae</taxon>
        <taxon>Acaulospora</taxon>
    </lineage>
</organism>
<proteinExistence type="predicted"/>
<accession>A0ACA9JXT6</accession>